<evidence type="ECO:0000256" key="1">
    <source>
        <dbReference type="SAM" id="Phobius"/>
    </source>
</evidence>
<feature type="transmembrane region" description="Helical" evidence="1">
    <location>
        <begin position="132"/>
        <end position="151"/>
    </location>
</feature>
<dbReference type="Pfam" id="PF04397">
    <property type="entry name" value="LytTR"/>
    <property type="match status" value="1"/>
</dbReference>
<name>A0A2D0N456_FLAN2</name>
<evidence type="ECO:0000313" key="3">
    <source>
        <dbReference type="EMBL" id="PHN03301.1"/>
    </source>
</evidence>
<dbReference type="AlphaFoldDB" id="A0A2D0N456"/>
<accession>A0A2D0N456</accession>
<dbReference type="PANTHER" id="PTHR37299:SF1">
    <property type="entry name" value="STAGE 0 SPORULATION PROTEIN A HOMOLOG"/>
    <property type="match status" value="1"/>
</dbReference>
<dbReference type="SMART" id="SM00850">
    <property type="entry name" value="LytTR"/>
    <property type="match status" value="1"/>
</dbReference>
<protein>
    <recommendedName>
        <fullName evidence="2">HTH LytTR-type domain-containing protein</fullName>
    </recommendedName>
</protein>
<dbReference type="GO" id="GO:0003677">
    <property type="term" value="F:DNA binding"/>
    <property type="evidence" value="ECO:0007669"/>
    <property type="project" value="InterPro"/>
</dbReference>
<keyword evidence="4" id="KW-1185">Reference proteome</keyword>
<keyword evidence="1" id="KW-1133">Transmembrane helix</keyword>
<proteinExistence type="predicted"/>
<dbReference type="InterPro" id="IPR007492">
    <property type="entry name" value="LytTR_DNA-bd_dom"/>
</dbReference>
<dbReference type="PROSITE" id="PS50930">
    <property type="entry name" value="HTH_LYTTR"/>
    <property type="match status" value="1"/>
</dbReference>
<gene>
    <name evidence="3" type="ORF">CRP01_28325</name>
</gene>
<feature type="domain" description="HTH LytTR-type" evidence="2">
    <location>
        <begin position="188"/>
        <end position="283"/>
    </location>
</feature>
<dbReference type="EMBL" id="PDUD01000033">
    <property type="protein sequence ID" value="PHN03301.1"/>
    <property type="molecule type" value="Genomic_DNA"/>
</dbReference>
<evidence type="ECO:0000259" key="2">
    <source>
        <dbReference type="PROSITE" id="PS50930"/>
    </source>
</evidence>
<feature type="transmembrane region" description="Helical" evidence="1">
    <location>
        <begin position="60"/>
        <end position="84"/>
    </location>
</feature>
<comment type="caution">
    <text evidence="3">The sequence shown here is derived from an EMBL/GenBank/DDBJ whole genome shotgun (WGS) entry which is preliminary data.</text>
</comment>
<reference evidence="3 4" key="1">
    <citation type="submission" date="2017-10" db="EMBL/GenBank/DDBJ databases">
        <title>The draft genome sequence of Lewinella nigricans NBRC 102662.</title>
        <authorList>
            <person name="Wang K."/>
        </authorList>
    </citation>
    <scope>NUCLEOTIDE SEQUENCE [LARGE SCALE GENOMIC DNA]</scope>
    <source>
        <strain evidence="3 4">NBRC 102662</strain>
    </source>
</reference>
<evidence type="ECO:0000313" key="4">
    <source>
        <dbReference type="Proteomes" id="UP000223913"/>
    </source>
</evidence>
<organism evidence="3 4">
    <name type="scientific">Flavilitoribacter nigricans (strain ATCC 23147 / DSM 23189 / NBRC 102662 / NCIMB 1420 / SS-2)</name>
    <name type="common">Lewinella nigricans</name>
    <dbReference type="NCBI Taxonomy" id="1122177"/>
    <lineage>
        <taxon>Bacteria</taxon>
        <taxon>Pseudomonadati</taxon>
        <taxon>Bacteroidota</taxon>
        <taxon>Saprospiria</taxon>
        <taxon>Saprospirales</taxon>
        <taxon>Lewinellaceae</taxon>
        <taxon>Flavilitoribacter</taxon>
    </lineage>
</organism>
<dbReference type="InterPro" id="IPR046947">
    <property type="entry name" value="LytR-like"/>
</dbReference>
<sequence length="286" mass="33315">MTKRTDHKKLFWQQPVELLNSRREKWTLVIFSSVFVILFLLFFQPFGVNNYDPTHRIDGVFLLATVLFGLVGGFTLAIYEFWLAPVLFRRSTRRAFLSRLALSLLILASVLFLFYNLLGNFHDWRLKSYLEFIQNVTLMGTIPIGITLLYLENRKVKTAYERSQNSRRTDARIRLTSENGREHLALIPEQLLYIEAQGNYVFVYHQESGITRKSLLRTTMKKLERQLDHYAIMRCHRSFLVNTRRVGKVTGNAHQLQLHLSGAEDTVPVSRSYIPALEAQLDVHPV</sequence>
<dbReference type="Gene3D" id="2.40.50.1020">
    <property type="entry name" value="LytTr DNA-binding domain"/>
    <property type="match status" value="1"/>
</dbReference>
<feature type="transmembrane region" description="Helical" evidence="1">
    <location>
        <begin position="96"/>
        <end position="117"/>
    </location>
</feature>
<dbReference type="PANTHER" id="PTHR37299">
    <property type="entry name" value="TRANSCRIPTIONAL REGULATOR-RELATED"/>
    <property type="match status" value="1"/>
</dbReference>
<keyword evidence="1" id="KW-0812">Transmembrane</keyword>
<feature type="transmembrane region" description="Helical" evidence="1">
    <location>
        <begin position="28"/>
        <end position="48"/>
    </location>
</feature>
<dbReference type="OrthoDB" id="1118393at2"/>
<dbReference type="GO" id="GO:0000156">
    <property type="term" value="F:phosphorelay response regulator activity"/>
    <property type="evidence" value="ECO:0007669"/>
    <property type="project" value="InterPro"/>
</dbReference>
<keyword evidence="1" id="KW-0472">Membrane</keyword>
<dbReference type="Proteomes" id="UP000223913">
    <property type="component" value="Unassembled WGS sequence"/>
</dbReference>
<dbReference type="RefSeq" id="WP_099153430.1">
    <property type="nucleotide sequence ID" value="NZ_PDUD01000033.1"/>
</dbReference>